<accession>A0A9Q3JUC5</accession>
<evidence type="ECO:0000313" key="2">
    <source>
        <dbReference type="Proteomes" id="UP000765509"/>
    </source>
</evidence>
<dbReference type="Proteomes" id="UP000765509">
    <property type="component" value="Unassembled WGS sequence"/>
</dbReference>
<name>A0A9Q3JUC5_9BASI</name>
<sequence>MIVWGSPTPGDFLNVLKRPAQVVAPGLQPQNPLVPASSTMGVNVYVDHGSRLAPPWIMPHIPPWNPSAHHQSAKNFRKNQAHVRWRATENISPAHTGRLPFEAVNIAR</sequence>
<protein>
    <submittedName>
        <fullName evidence="1">Uncharacterized protein</fullName>
    </submittedName>
</protein>
<organism evidence="1 2">
    <name type="scientific">Austropuccinia psidii MF-1</name>
    <dbReference type="NCBI Taxonomy" id="1389203"/>
    <lineage>
        <taxon>Eukaryota</taxon>
        <taxon>Fungi</taxon>
        <taxon>Dikarya</taxon>
        <taxon>Basidiomycota</taxon>
        <taxon>Pucciniomycotina</taxon>
        <taxon>Pucciniomycetes</taxon>
        <taxon>Pucciniales</taxon>
        <taxon>Sphaerophragmiaceae</taxon>
        <taxon>Austropuccinia</taxon>
    </lineage>
</organism>
<dbReference type="EMBL" id="AVOT02084509">
    <property type="protein sequence ID" value="MBW0569513.1"/>
    <property type="molecule type" value="Genomic_DNA"/>
</dbReference>
<reference evidence="1" key="1">
    <citation type="submission" date="2021-03" db="EMBL/GenBank/DDBJ databases">
        <title>Draft genome sequence of rust myrtle Austropuccinia psidii MF-1, a brazilian biotype.</title>
        <authorList>
            <person name="Quecine M.C."/>
            <person name="Pachon D.M.R."/>
            <person name="Bonatelli M.L."/>
            <person name="Correr F.H."/>
            <person name="Franceschini L.M."/>
            <person name="Leite T.F."/>
            <person name="Margarido G.R.A."/>
            <person name="Almeida C.A."/>
            <person name="Ferrarezi J.A."/>
            <person name="Labate C.A."/>
        </authorList>
    </citation>
    <scope>NUCLEOTIDE SEQUENCE</scope>
    <source>
        <strain evidence="1">MF-1</strain>
    </source>
</reference>
<dbReference type="AlphaFoldDB" id="A0A9Q3JUC5"/>
<gene>
    <name evidence="1" type="ORF">O181_109228</name>
</gene>
<comment type="caution">
    <text evidence="1">The sequence shown here is derived from an EMBL/GenBank/DDBJ whole genome shotgun (WGS) entry which is preliminary data.</text>
</comment>
<keyword evidence="2" id="KW-1185">Reference proteome</keyword>
<proteinExistence type="predicted"/>
<evidence type="ECO:0000313" key="1">
    <source>
        <dbReference type="EMBL" id="MBW0569513.1"/>
    </source>
</evidence>